<reference evidence="2 3" key="1">
    <citation type="submission" date="2020-02" db="EMBL/GenBank/DDBJ databases">
        <title>Whole-genome analyses of novel actinobacteria.</title>
        <authorList>
            <person name="Sahin N."/>
        </authorList>
    </citation>
    <scope>NUCLEOTIDE SEQUENCE [LARGE SCALE GENOMIC DNA]</scope>
    <source>
        <strain evidence="2 3">KC13</strain>
    </source>
</reference>
<name>A0A6M1R9R9_9ACTN</name>
<sequence length="138" mass="15021">MTEIQIVEQFLAALETGEVDAALALCADDVTYQNVPLPPARGLSEVGHQLRIMGKYTTGFEVRMINIAANGPVVLTERIDVLSRGSVSAEFWVCGTFEVRDGKIVLWRDYFDWTTFVAAGIKGVGQAAFGAIRKAVGR</sequence>
<dbReference type="AlphaFoldDB" id="A0A6M1R9R9"/>
<gene>
    <name evidence="2" type="ORF">G5C66_10365</name>
</gene>
<protein>
    <submittedName>
        <fullName evidence="2">SnoaL-like domain-containing protein</fullName>
    </submittedName>
</protein>
<keyword evidence="3" id="KW-1185">Reference proteome</keyword>
<dbReference type="Pfam" id="PF07858">
    <property type="entry name" value="LEH"/>
    <property type="match status" value="1"/>
</dbReference>
<evidence type="ECO:0000259" key="1">
    <source>
        <dbReference type="Pfam" id="PF07858"/>
    </source>
</evidence>
<accession>A0A6M1R9R9</accession>
<organism evidence="2 3">
    <name type="scientific">Nocardioides turkmenicus</name>
    <dbReference type="NCBI Taxonomy" id="2711220"/>
    <lineage>
        <taxon>Bacteria</taxon>
        <taxon>Bacillati</taxon>
        <taxon>Actinomycetota</taxon>
        <taxon>Actinomycetes</taxon>
        <taxon>Propionibacteriales</taxon>
        <taxon>Nocardioidaceae</taxon>
        <taxon>Nocardioides</taxon>
    </lineage>
</organism>
<dbReference type="InterPro" id="IPR013100">
    <property type="entry name" value="LEH"/>
</dbReference>
<comment type="caution">
    <text evidence="2">The sequence shown here is derived from an EMBL/GenBank/DDBJ whole genome shotgun (WGS) entry which is preliminary data.</text>
</comment>
<dbReference type="InterPro" id="IPR032710">
    <property type="entry name" value="NTF2-like_dom_sf"/>
</dbReference>
<dbReference type="Gene3D" id="3.10.450.50">
    <property type="match status" value="1"/>
</dbReference>
<evidence type="ECO:0000313" key="3">
    <source>
        <dbReference type="Proteomes" id="UP000483261"/>
    </source>
</evidence>
<dbReference type="EMBL" id="JAALAA010000007">
    <property type="protein sequence ID" value="NGN93137.1"/>
    <property type="molecule type" value="Genomic_DNA"/>
</dbReference>
<dbReference type="SUPFAM" id="SSF54427">
    <property type="entry name" value="NTF2-like"/>
    <property type="match status" value="1"/>
</dbReference>
<feature type="domain" description="Limonene-1,2-epoxide hydrolase" evidence="1">
    <location>
        <begin position="3"/>
        <end position="118"/>
    </location>
</feature>
<evidence type="ECO:0000313" key="2">
    <source>
        <dbReference type="EMBL" id="NGN93137.1"/>
    </source>
</evidence>
<proteinExistence type="predicted"/>
<dbReference type="Proteomes" id="UP000483261">
    <property type="component" value="Unassembled WGS sequence"/>
</dbReference>
<dbReference type="RefSeq" id="WP_165110870.1">
    <property type="nucleotide sequence ID" value="NZ_JAALAA010000007.1"/>
</dbReference>